<dbReference type="Pfam" id="PF01352">
    <property type="entry name" value="KRAB"/>
    <property type="match status" value="1"/>
</dbReference>
<keyword evidence="3" id="KW-0479">Metal-binding</keyword>
<evidence type="ECO:0000256" key="9">
    <source>
        <dbReference type="ARBA" id="ARBA00023163"/>
    </source>
</evidence>
<dbReference type="Proteomes" id="UP000550707">
    <property type="component" value="Unassembled WGS sequence"/>
</dbReference>
<dbReference type="SMART" id="SM00349">
    <property type="entry name" value="KRAB"/>
    <property type="match status" value="1"/>
</dbReference>
<dbReference type="SUPFAM" id="SSF109640">
    <property type="entry name" value="KRAB domain (Kruppel-associated box)"/>
    <property type="match status" value="1"/>
</dbReference>
<dbReference type="SMART" id="SM00355">
    <property type="entry name" value="ZnF_C2H2"/>
    <property type="match status" value="4"/>
</dbReference>
<dbReference type="SUPFAM" id="SSF57667">
    <property type="entry name" value="beta-beta-alpha zinc fingers"/>
    <property type="match status" value="2"/>
</dbReference>
<evidence type="ECO:0000256" key="11">
    <source>
        <dbReference type="PROSITE-ProRule" id="PRU00042"/>
    </source>
</evidence>
<keyword evidence="6" id="KW-0862">Zinc</keyword>
<evidence type="ECO:0000256" key="5">
    <source>
        <dbReference type="ARBA" id="ARBA00022771"/>
    </source>
</evidence>
<dbReference type="FunFam" id="3.30.160.60:FF:000383">
    <property type="entry name" value="Uncharacterized protein"/>
    <property type="match status" value="1"/>
</dbReference>
<evidence type="ECO:0000259" key="13">
    <source>
        <dbReference type="PROSITE" id="PS50157"/>
    </source>
</evidence>
<feature type="domain" description="C2H2-type" evidence="13">
    <location>
        <begin position="326"/>
        <end position="353"/>
    </location>
</feature>
<dbReference type="GO" id="GO:0008270">
    <property type="term" value="F:zinc ion binding"/>
    <property type="evidence" value="ECO:0007669"/>
    <property type="project" value="UniProtKB-KW"/>
</dbReference>
<dbReference type="PANTHER" id="PTHR24381:SF390">
    <property type="entry name" value="ZINC FINGER PROTEIN 37 HOMOLOG"/>
    <property type="match status" value="1"/>
</dbReference>
<evidence type="ECO:0000313" key="16">
    <source>
        <dbReference type="Proteomes" id="UP000550707"/>
    </source>
</evidence>
<keyword evidence="8" id="KW-0238">DNA-binding</keyword>
<keyword evidence="7" id="KW-0805">Transcription regulation</keyword>
<feature type="region of interest" description="Disordered" evidence="12">
    <location>
        <begin position="72"/>
        <end position="102"/>
    </location>
</feature>
<comment type="subcellular location">
    <subcellularLocation>
        <location evidence="1">Nucleus</location>
    </subcellularLocation>
</comment>
<dbReference type="Gene3D" id="3.30.160.60">
    <property type="entry name" value="Classic Zinc Finger"/>
    <property type="match status" value="4"/>
</dbReference>
<evidence type="ECO:0000256" key="10">
    <source>
        <dbReference type="ARBA" id="ARBA00023242"/>
    </source>
</evidence>
<dbReference type="AlphaFoldDB" id="A0A7J8CCD7"/>
<dbReference type="FunFam" id="3.30.160.60:FF:000176">
    <property type="entry name" value="zinc finger protein 70"/>
    <property type="match status" value="1"/>
</dbReference>
<evidence type="ECO:0000256" key="1">
    <source>
        <dbReference type="ARBA" id="ARBA00004123"/>
    </source>
</evidence>
<dbReference type="InterPro" id="IPR036051">
    <property type="entry name" value="KRAB_dom_sf"/>
</dbReference>
<dbReference type="PANTHER" id="PTHR24381">
    <property type="entry name" value="ZINC FINGER PROTEIN"/>
    <property type="match status" value="1"/>
</dbReference>
<dbReference type="InterPro" id="IPR013087">
    <property type="entry name" value="Znf_C2H2_type"/>
</dbReference>
<dbReference type="PROSITE" id="PS00028">
    <property type="entry name" value="ZINC_FINGER_C2H2_1"/>
    <property type="match status" value="4"/>
</dbReference>
<feature type="region of interest" description="Disordered" evidence="12">
    <location>
        <begin position="115"/>
        <end position="142"/>
    </location>
</feature>
<dbReference type="InterPro" id="IPR036236">
    <property type="entry name" value="Znf_C2H2_sf"/>
</dbReference>
<proteinExistence type="inferred from homology"/>
<dbReference type="OrthoDB" id="9516563at2759"/>
<dbReference type="GO" id="GO:0000977">
    <property type="term" value="F:RNA polymerase II transcription regulatory region sequence-specific DNA binding"/>
    <property type="evidence" value="ECO:0007669"/>
    <property type="project" value="TreeGrafter"/>
</dbReference>
<evidence type="ECO:0000256" key="6">
    <source>
        <dbReference type="ARBA" id="ARBA00022833"/>
    </source>
</evidence>
<comment type="similarity">
    <text evidence="2">Belongs to the krueppel C2H2-type zinc-finger protein family.</text>
</comment>
<feature type="domain" description="KRAB" evidence="14">
    <location>
        <begin position="4"/>
        <end position="78"/>
    </location>
</feature>
<dbReference type="PROSITE" id="PS50805">
    <property type="entry name" value="KRAB"/>
    <property type="match status" value="1"/>
</dbReference>
<evidence type="ECO:0000256" key="7">
    <source>
        <dbReference type="ARBA" id="ARBA00023015"/>
    </source>
</evidence>
<feature type="compositionally biased region" description="Polar residues" evidence="12">
    <location>
        <begin position="261"/>
        <end position="275"/>
    </location>
</feature>
<keyword evidence="9" id="KW-0804">Transcription</keyword>
<dbReference type="FunFam" id="3.30.160.60:FF:000608">
    <property type="entry name" value="zinc finger protein 286A isoform X1"/>
    <property type="match status" value="1"/>
</dbReference>
<sequence length="405" mass="46884">MDPVTFKDVALNFTKEEWTLLAPKQRRLYRDVMLENLRNLAFVGEVIEQKTKDSVPLQDILAKKPFREANRMCLTSNNSTSGGDSEDHKTEEPHKQRGQKEKRVAIAREKAEPLVQVCAYPETRENPEPSSKRVPSRGDSTRKYIPQSILKQNCILTSNRKSSENRKDDRGWRHRNPSAANVRTPTELTSSPWVDHQNRVLLTHNKMYMGGNVHEWNPLGKVSPKDRVLRAHETHFQEKIYVSREYENILQRNSIHGVQMQSHTAETGNENNQRGKTFAHVPNSESQGSSTRIREKSYKCQDCGKSYAYHSFLVKHMSIHTGEKPYKCKKCGQAFRYSLHLNKHLLKHIVEKSHKCKECGRAFHKAWNLTIHTRIHTGERPYKCKECGRGYTNNSALKSHLKKHN</sequence>
<dbReference type="GO" id="GO:0000981">
    <property type="term" value="F:DNA-binding transcription factor activity, RNA polymerase II-specific"/>
    <property type="evidence" value="ECO:0007669"/>
    <property type="project" value="TreeGrafter"/>
</dbReference>
<dbReference type="Pfam" id="PF00096">
    <property type="entry name" value="zf-C2H2"/>
    <property type="match status" value="4"/>
</dbReference>
<dbReference type="GO" id="GO:0005634">
    <property type="term" value="C:nucleus"/>
    <property type="evidence" value="ECO:0007669"/>
    <property type="project" value="UniProtKB-SubCell"/>
</dbReference>
<evidence type="ECO:0000256" key="8">
    <source>
        <dbReference type="ARBA" id="ARBA00023125"/>
    </source>
</evidence>
<dbReference type="EMBL" id="JACASF010000021">
    <property type="protein sequence ID" value="KAF6408525.1"/>
    <property type="molecule type" value="Genomic_DNA"/>
</dbReference>
<feature type="compositionally biased region" description="Polar residues" evidence="12">
    <location>
        <begin position="73"/>
        <end position="83"/>
    </location>
</feature>
<comment type="caution">
    <text evidence="15">The sequence shown here is derived from an EMBL/GenBank/DDBJ whole genome shotgun (WGS) entry which is preliminary data.</text>
</comment>
<keyword evidence="5 11" id="KW-0863">Zinc-finger</keyword>
<feature type="compositionally biased region" description="Polar residues" evidence="12">
    <location>
        <begin position="178"/>
        <end position="190"/>
    </location>
</feature>
<dbReference type="CDD" id="cd07765">
    <property type="entry name" value="KRAB_A-box"/>
    <property type="match status" value="1"/>
</dbReference>
<organism evidence="15 16">
    <name type="scientific">Molossus molossus</name>
    <name type="common">Pallas' mastiff bat</name>
    <name type="synonym">Vespertilio molossus</name>
    <dbReference type="NCBI Taxonomy" id="27622"/>
    <lineage>
        <taxon>Eukaryota</taxon>
        <taxon>Metazoa</taxon>
        <taxon>Chordata</taxon>
        <taxon>Craniata</taxon>
        <taxon>Vertebrata</taxon>
        <taxon>Euteleostomi</taxon>
        <taxon>Mammalia</taxon>
        <taxon>Eutheria</taxon>
        <taxon>Laurasiatheria</taxon>
        <taxon>Chiroptera</taxon>
        <taxon>Yangochiroptera</taxon>
        <taxon>Molossidae</taxon>
        <taxon>Molossus</taxon>
    </lineage>
</organism>
<keyword evidence="4" id="KW-0677">Repeat</keyword>
<keyword evidence="16" id="KW-1185">Reference proteome</keyword>
<evidence type="ECO:0000313" key="15">
    <source>
        <dbReference type="EMBL" id="KAF6408525.1"/>
    </source>
</evidence>
<keyword evidence="10" id="KW-0539">Nucleus</keyword>
<protein>
    <submittedName>
        <fullName evidence="15">Zinc finger protein 114</fullName>
    </submittedName>
</protein>
<feature type="domain" description="C2H2-type" evidence="13">
    <location>
        <begin position="382"/>
        <end position="405"/>
    </location>
</feature>
<feature type="compositionally biased region" description="Basic and acidic residues" evidence="12">
    <location>
        <begin position="85"/>
        <end position="102"/>
    </location>
</feature>
<dbReference type="InterPro" id="IPR001909">
    <property type="entry name" value="KRAB"/>
</dbReference>
<dbReference type="Gene3D" id="6.10.140.140">
    <property type="match status" value="1"/>
</dbReference>
<feature type="compositionally biased region" description="Basic and acidic residues" evidence="12">
    <location>
        <begin position="122"/>
        <end position="131"/>
    </location>
</feature>
<evidence type="ECO:0000259" key="14">
    <source>
        <dbReference type="PROSITE" id="PS50805"/>
    </source>
</evidence>
<evidence type="ECO:0000256" key="3">
    <source>
        <dbReference type="ARBA" id="ARBA00022723"/>
    </source>
</evidence>
<name>A0A7J8CCD7_MOLMO</name>
<feature type="region of interest" description="Disordered" evidence="12">
    <location>
        <begin position="157"/>
        <end position="190"/>
    </location>
</feature>
<gene>
    <name evidence="15" type="ORF">HJG59_019911</name>
</gene>
<feature type="compositionally biased region" description="Basic and acidic residues" evidence="12">
    <location>
        <begin position="161"/>
        <end position="171"/>
    </location>
</feature>
<reference evidence="15 16" key="1">
    <citation type="journal article" date="2020" name="Nature">
        <title>Six reference-quality genomes reveal evolution of bat adaptations.</title>
        <authorList>
            <person name="Jebb D."/>
            <person name="Huang Z."/>
            <person name="Pippel M."/>
            <person name="Hughes G.M."/>
            <person name="Lavrichenko K."/>
            <person name="Devanna P."/>
            <person name="Winkler S."/>
            <person name="Jermiin L.S."/>
            <person name="Skirmuntt E.C."/>
            <person name="Katzourakis A."/>
            <person name="Burkitt-Gray L."/>
            <person name="Ray D.A."/>
            <person name="Sullivan K.A.M."/>
            <person name="Roscito J.G."/>
            <person name="Kirilenko B.M."/>
            <person name="Davalos L.M."/>
            <person name="Corthals A.P."/>
            <person name="Power M.L."/>
            <person name="Jones G."/>
            <person name="Ransome R.D."/>
            <person name="Dechmann D.K.N."/>
            <person name="Locatelli A.G."/>
            <person name="Puechmaille S.J."/>
            <person name="Fedrigo O."/>
            <person name="Jarvis E.D."/>
            <person name="Hiller M."/>
            <person name="Vernes S.C."/>
            <person name="Myers E.W."/>
            <person name="Teeling E.C."/>
        </authorList>
    </citation>
    <scope>NUCLEOTIDE SEQUENCE [LARGE SCALE GENOMIC DNA]</scope>
    <source>
        <strain evidence="15">MMolMol1</strain>
        <tissue evidence="15">Muscle</tissue>
    </source>
</reference>
<accession>A0A7J8CCD7</accession>
<feature type="domain" description="C2H2-type" evidence="13">
    <location>
        <begin position="298"/>
        <end position="325"/>
    </location>
</feature>
<dbReference type="FunFam" id="3.30.160.60:FF:000710">
    <property type="entry name" value="Zinc finger protein 768"/>
    <property type="match status" value="1"/>
</dbReference>
<feature type="region of interest" description="Disordered" evidence="12">
    <location>
        <begin position="261"/>
        <end position="291"/>
    </location>
</feature>
<evidence type="ECO:0000256" key="4">
    <source>
        <dbReference type="ARBA" id="ARBA00022737"/>
    </source>
</evidence>
<evidence type="ECO:0000256" key="12">
    <source>
        <dbReference type="SAM" id="MobiDB-lite"/>
    </source>
</evidence>
<evidence type="ECO:0000256" key="2">
    <source>
        <dbReference type="ARBA" id="ARBA00006991"/>
    </source>
</evidence>
<dbReference type="PROSITE" id="PS50157">
    <property type="entry name" value="ZINC_FINGER_C2H2_2"/>
    <property type="match status" value="4"/>
</dbReference>
<feature type="domain" description="C2H2-type" evidence="13">
    <location>
        <begin position="354"/>
        <end position="381"/>
    </location>
</feature>